<name>F8X4T5_9BACT</name>
<evidence type="ECO:0000313" key="2">
    <source>
        <dbReference type="EMBL" id="EGK04774.1"/>
    </source>
</evidence>
<organism evidence="2 3">
    <name type="scientific">Dysgonomonas mossii DSM 22836</name>
    <dbReference type="NCBI Taxonomy" id="742767"/>
    <lineage>
        <taxon>Bacteria</taxon>
        <taxon>Pseudomonadati</taxon>
        <taxon>Bacteroidota</taxon>
        <taxon>Bacteroidia</taxon>
        <taxon>Bacteroidales</taxon>
        <taxon>Dysgonomonadaceae</taxon>
        <taxon>Dysgonomonas</taxon>
    </lineage>
</organism>
<proteinExistence type="predicted"/>
<evidence type="ECO:0000256" key="1">
    <source>
        <dbReference type="SAM" id="Coils"/>
    </source>
</evidence>
<protein>
    <submittedName>
        <fullName evidence="2">Uncharacterized protein</fullName>
    </submittedName>
</protein>
<accession>F8X4T5</accession>
<reference evidence="2 3" key="1">
    <citation type="submission" date="2011-04" db="EMBL/GenBank/DDBJ databases">
        <title>The Genome Sequence of Dysgonomonas mossii DSM 22836.</title>
        <authorList>
            <consortium name="The Broad Institute Genome Sequencing Platform"/>
            <person name="Earl A."/>
            <person name="Ward D."/>
            <person name="Feldgarden M."/>
            <person name="Gevers D."/>
            <person name="Pudlo N."/>
            <person name="Martens E."/>
            <person name="Allen-Vercoe E."/>
            <person name="Young S.K."/>
            <person name="Zeng Q."/>
            <person name="Gargeya S."/>
            <person name="Fitzgerald M."/>
            <person name="Haas B."/>
            <person name="Abouelleil A."/>
            <person name="Alvarado L."/>
            <person name="Arachchi H.M."/>
            <person name="Berlin A."/>
            <person name="Brown A."/>
            <person name="Chapman S.B."/>
            <person name="Chen Z."/>
            <person name="Dunbar C."/>
            <person name="Freedman E."/>
            <person name="Gearin G."/>
            <person name="Gellesch M."/>
            <person name="Goldberg J."/>
            <person name="Griggs A."/>
            <person name="Gujja S."/>
            <person name="Heiman D."/>
            <person name="Howarth C."/>
            <person name="Larson L."/>
            <person name="Lui A."/>
            <person name="MacDonald P.J.P."/>
            <person name="Mehta T."/>
            <person name="Montmayeur A."/>
            <person name="Murphy C."/>
            <person name="Neiman D."/>
            <person name="Pearson M."/>
            <person name="Priest M."/>
            <person name="Roberts A."/>
            <person name="Saif S."/>
            <person name="Shea T."/>
            <person name="Shenoy N."/>
            <person name="Sisk P."/>
            <person name="Stolte C."/>
            <person name="Sykes S."/>
            <person name="Yandava C."/>
            <person name="Wortman J."/>
            <person name="Nusbaum C."/>
            <person name="Birren B."/>
        </authorList>
    </citation>
    <scope>NUCLEOTIDE SEQUENCE [LARGE SCALE GENOMIC DNA]</scope>
    <source>
        <strain evidence="2 3">DSM 22836</strain>
    </source>
</reference>
<dbReference type="Proteomes" id="UP000006420">
    <property type="component" value="Unassembled WGS sequence"/>
</dbReference>
<dbReference type="STRING" id="742767.HMPREF9456_03244"/>
<gene>
    <name evidence="2" type="ORF">HMPREF9456_03244</name>
</gene>
<sequence>METREQKIREAIKLRYRDQIEAEKQRIIKEVEELIAEEERMEKDAIKRKIIQKERKKELERQAREELIKEGIIKRDDKNLK</sequence>
<comment type="caution">
    <text evidence="2">The sequence shown here is derived from an EMBL/GenBank/DDBJ whole genome shotgun (WGS) entry which is preliminary data.</text>
</comment>
<keyword evidence="3" id="KW-1185">Reference proteome</keyword>
<dbReference type="AlphaFoldDB" id="F8X4T5"/>
<dbReference type="RefSeq" id="WP_006844610.1">
    <property type="nucleotide sequence ID" value="NZ_AQWJ01000011.1"/>
</dbReference>
<dbReference type="EMBL" id="ADLW01000020">
    <property type="protein sequence ID" value="EGK04774.1"/>
    <property type="molecule type" value="Genomic_DNA"/>
</dbReference>
<evidence type="ECO:0000313" key="3">
    <source>
        <dbReference type="Proteomes" id="UP000006420"/>
    </source>
</evidence>
<keyword evidence="1" id="KW-0175">Coiled coil</keyword>
<feature type="coiled-coil region" evidence="1">
    <location>
        <begin position="17"/>
        <end position="70"/>
    </location>
</feature>
<dbReference type="HOGENOM" id="CLU_2568379_0_0_10"/>
<dbReference type="GeneID" id="78083842"/>